<organism evidence="1 2">
    <name type="scientific">Mesorhizobium japonicum R7A</name>
    <dbReference type="NCBI Taxonomy" id="935547"/>
    <lineage>
        <taxon>Bacteria</taxon>
        <taxon>Pseudomonadati</taxon>
        <taxon>Pseudomonadota</taxon>
        <taxon>Alphaproteobacteria</taxon>
        <taxon>Hyphomicrobiales</taxon>
        <taxon>Phyllobacteriaceae</taxon>
        <taxon>Mesorhizobium</taxon>
    </lineage>
</organism>
<dbReference type="RefSeq" id="WP_141245646.1">
    <property type="nucleotide sequence ID" value="NZ_CP033366.1"/>
</dbReference>
<proteinExistence type="predicted"/>
<keyword evidence="2" id="KW-1185">Reference proteome</keyword>
<evidence type="ECO:0000313" key="2">
    <source>
        <dbReference type="Proteomes" id="UP000500892"/>
    </source>
</evidence>
<evidence type="ECO:0000313" key="1">
    <source>
        <dbReference type="EMBL" id="QJF04425.1"/>
    </source>
</evidence>
<evidence type="ECO:0008006" key="3">
    <source>
        <dbReference type="Google" id="ProtNLM"/>
    </source>
</evidence>
<dbReference type="EMBL" id="CP051772">
    <property type="protein sequence ID" value="QJF04425.1"/>
    <property type="molecule type" value="Genomic_DNA"/>
</dbReference>
<protein>
    <recommendedName>
        <fullName evidence="3">Lipocalin-like domain-containing protein</fullName>
    </recommendedName>
</protein>
<dbReference type="GeneID" id="66685825"/>
<accession>A0ABX6MYE3</accession>
<name>A0ABX6MYE3_9HYPH</name>
<reference evidence="1 2" key="1">
    <citation type="submission" date="2020-04" db="EMBL/GenBank/DDBJ databases">
        <title>Mesorhizobium japonicum R7A epigenetic regulation of quorum sensing and ICE transfer.</title>
        <authorList>
            <person name="Ramsay J.P."/>
            <person name="Colombi E."/>
            <person name="Perry B.J."/>
            <person name="Staltari A."/>
        </authorList>
    </citation>
    <scope>NUCLEOTIDE SEQUENCE [LARGE SCALE GENOMIC DNA]</scope>
    <source>
        <strain evidence="1 2">R7A</strain>
    </source>
</reference>
<dbReference type="Proteomes" id="UP000500892">
    <property type="component" value="Chromosome"/>
</dbReference>
<gene>
    <name evidence="1" type="ORF">R7A2020_27685</name>
</gene>
<sequence length="137" mass="14637">MNIPRTELWPGGTEPAPANLSGSWQGIFSYLTAKKAPGCFSATISESDGRLAGEIHDEDGAVAAVRPSFATLEGRRVGRDVRFLKRYVSEAKKYAVIQYLGEINDGATEIAGQWFVPGHSSGSFTMTRSKIISAAGA</sequence>